<dbReference type="Pfam" id="PF00903">
    <property type="entry name" value="Glyoxalase"/>
    <property type="match status" value="1"/>
</dbReference>
<sequence length="134" mass="14505">MDISIYSSFLPQTDPDAAIAFYRDLLGFEVRVDVGWENTRWITVGPADQPDTAIVLQPVGPGLPEEDAKAILALVSKGAWFAVNLAAADVDATFARLEAAGADVVQEPVDQEYGVRDCAFRDPSGNLVRIQQRA</sequence>
<proteinExistence type="predicted"/>
<protein>
    <submittedName>
        <fullName evidence="2">Catechol 2,3-dioxygenase-like lactoylglutathione lyase family enzyme</fullName>
    </submittedName>
</protein>
<comment type="caution">
    <text evidence="2">The sequence shown here is derived from an EMBL/GenBank/DDBJ whole genome shotgun (WGS) entry which is preliminary data.</text>
</comment>
<dbReference type="Gene3D" id="3.10.180.10">
    <property type="entry name" value="2,3-Dihydroxybiphenyl 1,2-Dioxygenase, domain 1"/>
    <property type="match status" value="1"/>
</dbReference>
<dbReference type="InterPro" id="IPR037523">
    <property type="entry name" value="VOC_core"/>
</dbReference>
<feature type="domain" description="VOC" evidence="1">
    <location>
        <begin position="4"/>
        <end position="133"/>
    </location>
</feature>
<evidence type="ECO:0000259" key="1">
    <source>
        <dbReference type="PROSITE" id="PS51819"/>
    </source>
</evidence>
<dbReference type="PANTHER" id="PTHR36437:SF2">
    <property type="entry name" value="GLYOXALASE_BLEOMYCIN RESISTANCE PROTEIN_DIOXYGENASE"/>
    <property type="match status" value="1"/>
</dbReference>
<dbReference type="GO" id="GO:0051213">
    <property type="term" value="F:dioxygenase activity"/>
    <property type="evidence" value="ECO:0007669"/>
    <property type="project" value="UniProtKB-KW"/>
</dbReference>
<keyword evidence="2" id="KW-0223">Dioxygenase</keyword>
<dbReference type="PANTHER" id="PTHR36437">
    <property type="entry name" value="GLYOXALASE/BLEOMYCIN RESISTANCE PROTEIN/DIOXYGENASE"/>
    <property type="match status" value="1"/>
</dbReference>
<gene>
    <name evidence="2" type="ORF">GGQ54_003021</name>
</gene>
<dbReference type="InterPro" id="IPR029068">
    <property type="entry name" value="Glyas_Bleomycin-R_OHBP_Dase"/>
</dbReference>
<keyword evidence="2" id="KW-0560">Oxidoreductase</keyword>
<dbReference type="SUPFAM" id="SSF54593">
    <property type="entry name" value="Glyoxalase/Bleomycin resistance protein/Dihydroxybiphenyl dioxygenase"/>
    <property type="match status" value="1"/>
</dbReference>
<name>A0A7Z0DBG3_9ACTN</name>
<organism evidence="2 3">
    <name type="scientific">Naumannella cuiyingiana</name>
    <dbReference type="NCBI Taxonomy" id="1347891"/>
    <lineage>
        <taxon>Bacteria</taxon>
        <taxon>Bacillati</taxon>
        <taxon>Actinomycetota</taxon>
        <taxon>Actinomycetes</taxon>
        <taxon>Propionibacteriales</taxon>
        <taxon>Propionibacteriaceae</taxon>
        <taxon>Naumannella</taxon>
    </lineage>
</organism>
<dbReference type="AlphaFoldDB" id="A0A7Z0DBG3"/>
<evidence type="ECO:0000313" key="3">
    <source>
        <dbReference type="Proteomes" id="UP000527616"/>
    </source>
</evidence>
<keyword evidence="2" id="KW-0456">Lyase</keyword>
<keyword evidence="3" id="KW-1185">Reference proteome</keyword>
<dbReference type="InterPro" id="IPR004360">
    <property type="entry name" value="Glyas_Fos-R_dOase_dom"/>
</dbReference>
<dbReference type="PROSITE" id="PS51819">
    <property type="entry name" value="VOC"/>
    <property type="match status" value="1"/>
</dbReference>
<dbReference type="Proteomes" id="UP000527616">
    <property type="component" value="Unassembled WGS sequence"/>
</dbReference>
<evidence type="ECO:0000313" key="2">
    <source>
        <dbReference type="EMBL" id="NYI72461.1"/>
    </source>
</evidence>
<accession>A0A7Z0DBG3</accession>
<reference evidence="2 3" key="1">
    <citation type="submission" date="2020-07" db="EMBL/GenBank/DDBJ databases">
        <title>Sequencing the genomes of 1000 actinobacteria strains.</title>
        <authorList>
            <person name="Klenk H.-P."/>
        </authorList>
    </citation>
    <scope>NUCLEOTIDE SEQUENCE [LARGE SCALE GENOMIC DNA]</scope>
    <source>
        <strain evidence="2 3">DSM 103164</strain>
    </source>
</reference>
<dbReference type="GO" id="GO:0016829">
    <property type="term" value="F:lyase activity"/>
    <property type="evidence" value="ECO:0007669"/>
    <property type="project" value="UniProtKB-KW"/>
</dbReference>
<dbReference type="RefSeq" id="WP_179446127.1">
    <property type="nucleotide sequence ID" value="NZ_JACBZS010000001.1"/>
</dbReference>
<dbReference type="EMBL" id="JACBZS010000001">
    <property type="protein sequence ID" value="NYI72461.1"/>
    <property type="molecule type" value="Genomic_DNA"/>
</dbReference>